<evidence type="ECO:0000313" key="2">
    <source>
        <dbReference type="EMBL" id="GHJ86455.1"/>
    </source>
</evidence>
<evidence type="ECO:0000256" key="1">
    <source>
        <dbReference type="SAM" id="SignalP"/>
    </source>
</evidence>
<reference evidence="2" key="1">
    <citation type="submission" date="2020-07" db="EMBL/GenBank/DDBJ databases">
        <title>Draft Genome Sequence of a Deep-Sea Yeast, Naganishia (Cryptococcus) liquefaciens strain N6.</title>
        <authorList>
            <person name="Han Y.W."/>
            <person name="Kajitani R."/>
            <person name="Morimoto H."/>
            <person name="Parhat M."/>
            <person name="Tsubouchi H."/>
            <person name="Bakenova O."/>
            <person name="Ogata M."/>
            <person name="Argunhan B."/>
            <person name="Aoki R."/>
            <person name="Kajiwara S."/>
            <person name="Itoh T."/>
            <person name="Iwasaki H."/>
        </authorList>
    </citation>
    <scope>NUCLEOTIDE SEQUENCE</scope>
    <source>
        <strain evidence="2">N6</strain>
    </source>
</reference>
<gene>
    <name evidence="2" type="ORF">NliqN6_2857</name>
</gene>
<proteinExistence type="predicted"/>
<protein>
    <submittedName>
        <fullName evidence="2">Uncharacterized protein</fullName>
    </submittedName>
</protein>
<dbReference type="Proteomes" id="UP000620104">
    <property type="component" value="Unassembled WGS sequence"/>
</dbReference>
<feature type="chain" id="PRO_5034851247" evidence="1">
    <location>
        <begin position="20"/>
        <end position="146"/>
    </location>
</feature>
<comment type="caution">
    <text evidence="2">The sequence shown here is derived from an EMBL/GenBank/DDBJ whole genome shotgun (WGS) entry which is preliminary data.</text>
</comment>
<organism evidence="2 3">
    <name type="scientific">Naganishia liquefaciens</name>
    <dbReference type="NCBI Taxonomy" id="104408"/>
    <lineage>
        <taxon>Eukaryota</taxon>
        <taxon>Fungi</taxon>
        <taxon>Dikarya</taxon>
        <taxon>Basidiomycota</taxon>
        <taxon>Agaricomycotina</taxon>
        <taxon>Tremellomycetes</taxon>
        <taxon>Filobasidiales</taxon>
        <taxon>Filobasidiaceae</taxon>
        <taxon>Naganishia</taxon>
    </lineage>
</organism>
<keyword evidence="1" id="KW-0732">Signal</keyword>
<sequence length="146" mass="15238">MQFTIISAVALFGAILGNATPVPQAQTATTTSCQGALSVFGFARLEQYTVQGRDFSQSSIAAVQASGKYDNYGGPRVAGAFSRSDSLPGPSPVFVQAKNANYFYHKTGSTSDILAGLVPDSRYATYVQGDCSQFASNPTLAAACCQ</sequence>
<keyword evidence="3" id="KW-1185">Reference proteome</keyword>
<dbReference type="OrthoDB" id="10399820at2759"/>
<name>A0A8H3YED8_9TREE</name>
<feature type="signal peptide" evidence="1">
    <location>
        <begin position="1"/>
        <end position="19"/>
    </location>
</feature>
<dbReference type="AlphaFoldDB" id="A0A8H3YED8"/>
<dbReference type="EMBL" id="BLZA01000018">
    <property type="protein sequence ID" value="GHJ86455.1"/>
    <property type="molecule type" value="Genomic_DNA"/>
</dbReference>
<accession>A0A8H3YED8</accession>
<evidence type="ECO:0000313" key="3">
    <source>
        <dbReference type="Proteomes" id="UP000620104"/>
    </source>
</evidence>